<gene>
    <name evidence="1" type="ORF">DW921_05375</name>
</gene>
<evidence type="ECO:0000313" key="2">
    <source>
        <dbReference type="Proteomes" id="UP000283855"/>
    </source>
</evidence>
<comment type="caution">
    <text evidence="1">The sequence shown here is derived from an EMBL/GenBank/DDBJ whole genome shotgun (WGS) entry which is preliminary data.</text>
</comment>
<name>A0A413T1U0_9BACT</name>
<organism evidence="1 2">
    <name type="scientific">Phocaeicola coprophilus</name>
    <dbReference type="NCBI Taxonomy" id="387090"/>
    <lineage>
        <taxon>Bacteria</taxon>
        <taxon>Pseudomonadati</taxon>
        <taxon>Bacteroidota</taxon>
        <taxon>Bacteroidia</taxon>
        <taxon>Bacteroidales</taxon>
        <taxon>Bacteroidaceae</taxon>
        <taxon>Phocaeicola</taxon>
    </lineage>
</organism>
<sequence length="88" mass="10243">MLDSHHKALFSENFHLFIFFRPAKIQHPVCLHKKNCSPTHVGEQPQHKHKIKHDKTTMQSAPFHSFSRNGCTYVYSHTHKCFKCAASI</sequence>
<dbReference type="AlphaFoldDB" id="A0A413T1U0"/>
<reference evidence="1 2" key="1">
    <citation type="submission" date="2018-08" db="EMBL/GenBank/DDBJ databases">
        <title>A genome reference for cultivated species of the human gut microbiota.</title>
        <authorList>
            <person name="Zou Y."/>
            <person name="Xue W."/>
            <person name="Luo G."/>
        </authorList>
    </citation>
    <scope>NUCLEOTIDE SEQUENCE [LARGE SCALE GENOMIC DNA]</scope>
    <source>
        <strain evidence="1 2">AM42-38</strain>
    </source>
</reference>
<evidence type="ECO:0000313" key="1">
    <source>
        <dbReference type="EMBL" id="RHA76949.1"/>
    </source>
</evidence>
<accession>A0A413T1U0</accession>
<protein>
    <submittedName>
        <fullName evidence="1">Uncharacterized protein</fullName>
    </submittedName>
</protein>
<dbReference type="Proteomes" id="UP000283855">
    <property type="component" value="Unassembled WGS sequence"/>
</dbReference>
<proteinExistence type="predicted"/>
<dbReference type="EMBL" id="QSFT01000008">
    <property type="protein sequence ID" value="RHA76949.1"/>
    <property type="molecule type" value="Genomic_DNA"/>
</dbReference>